<feature type="compositionally biased region" description="Polar residues" evidence="3">
    <location>
        <begin position="363"/>
        <end position="374"/>
    </location>
</feature>
<dbReference type="InterPro" id="IPR032675">
    <property type="entry name" value="LRR_dom_sf"/>
</dbReference>
<dbReference type="Proteomes" id="UP000320333">
    <property type="component" value="Unassembled WGS sequence"/>
</dbReference>
<dbReference type="PANTHER" id="PTHR12673">
    <property type="entry name" value="FACIOGENITAL DYSPLASIA PROTEIN"/>
    <property type="match status" value="1"/>
</dbReference>
<evidence type="ECO:0000256" key="1">
    <source>
        <dbReference type="ARBA" id="ARBA00022614"/>
    </source>
</evidence>
<gene>
    <name evidence="5" type="ORF">CcCBS67573_g01714</name>
</gene>
<evidence type="ECO:0000256" key="3">
    <source>
        <dbReference type="SAM" id="MobiDB-lite"/>
    </source>
</evidence>
<feature type="compositionally biased region" description="Polar residues" evidence="3">
    <location>
        <begin position="726"/>
        <end position="736"/>
    </location>
</feature>
<dbReference type="PANTHER" id="PTHR12673:SF159">
    <property type="entry name" value="LD03170P"/>
    <property type="match status" value="1"/>
</dbReference>
<dbReference type="InterPro" id="IPR001611">
    <property type="entry name" value="Leu-rich_rpt"/>
</dbReference>
<name>A0A507FNJ7_9FUNG</name>
<feature type="compositionally biased region" description="Polar residues" evidence="3">
    <location>
        <begin position="318"/>
        <end position="327"/>
    </location>
</feature>
<feature type="region of interest" description="Disordered" evidence="3">
    <location>
        <begin position="1"/>
        <end position="108"/>
    </location>
</feature>
<dbReference type="SUPFAM" id="SSF52058">
    <property type="entry name" value="L domain-like"/>
    <property type="match status" value="1"/>
</dbReference>
<feature type="region of interest" description="Disordered" evidence="3">
    <location>
        <begin position="715"/>
        <end position="745"/>
    </location>
</feature>
<feature type="domain" description="DH" evidence="4">
    <location>
        <begin position="915"/>
        <end position="1131"/>
    </location>
</feature>
<feature type="compositionally biased region" description="Polar residues" evidence="3">
    <location>
        <begin position="427"/>
        <end position="437"/>
    </location>
</feature>
<feature type="compositionally biased region" description="Pro residues" evidence="3">
    <location>
        <begin position="30"/>
        <end position="39"/>
    </location>
</feature>
<dbReference type="InterPro" id="IPR051092">
    <property type="entry name" value="FYVE_RhoGEF_PH"/>
</dbReference>
<dbReference type="InterPro" id="IPR035899">
    <property type="entry name" value="DBL_dom_sf"/>
</dbReference>
<protein>
    <recommendedName>
        <fullName evidence="4">DH domain-containing protein</fullName>
    </recommendedName>
</protein>
<dbReference type="EMBL" id="QEAP01000030">
    <property type="protein sequence ID" value="TPX77038.1"/>
    <property type="molecule type" value="Genomic_DNA"/>
</dbReference>
<dbReference type="CDD" id="cd00160">
    <property type="entry name" value="RhoGEF"/>
    <property type="match status" value="1"/>
</dbReference>
<dbReference type="SMART" id="SM00364">
    <property type="entry name" value="LRR_BAC"/>
    <property type="match status" value="4"/>
</dbReference>
<dbReference type="Pfam" id="PF13855">
    <property type="entry name" value="LRR_8"/>
    <property type="match status" value="1"/>
</dbReference>
<evidence type="ECO:0000313" key="5">
    <source>
        <dbReference type="EMBL" id="TPX77038.1"/>
    </source>
</evidence>
<dbReference type="SMART" id="SM00369">
    <property type="entry name" value="LRR_TYP"/>
    <property type="match status" value="4"/>
</dbReference>
<dbReference type="GO" id="GO:0005085">
    <property type="term" value="F:guanyl-nucleotide exchange factor activity"/>
    <property type="evidence" value="ECO:0007669"/>
    <property type="project" value="InterPro"/>
</dbReference>
<evidence type="ECO:0000259" key="4">
    <source>
        <dbReference type="PROSITE" id="PS50010"/>
    </source>
</evidence>
<feature type="region of interest" description="Disordered" evidence="3">
    <location>
        <begin position="766"/>
        <end position="791"/>
    </location>
</feature>
<dbReference type="InterPro" id="IPR003591">
    <property type="entry name" value="Leu-rich_rpt_typical-subtyp"/>
</dbReference>
<dbReference type="GO" id="GO:0005737">
    <property type="term" value="C:cytoplasm"/>
    <property type="evidence" value="ECO:0007669"/>
    <property type="project" value="TreeGrafter"/>
</dbReference>
<dbReference type="SUPFAM" id="SSF48065">
    <property type="entry name" value="DBL homology domain (DH-domain)"/>
    <property type="match status" value="1"/>
</dbReference>
<feature type="region of interest" description="Disordered" evidence="3">
    <location>
        <begin position="301"/>
        <end position="343"/>
    </location>
</feature>
<dbReference type="InterPro" id="IPR000219">
    <property type="entry name" value="DH_dom"/>
</dbReference>
<keyword evidence="1" id="KW-0433">Leucine-rich repeat</keyword>
<feature type="compositionally biased region" description="Polar residues" evidence="3">
    <location>
        <begin position="1"/>
        <end position="12"/>
    </location>
</feature>
<dbReference type="Pfam" id="PF00560">
    <property type="entry name" value="LRR_1"/>
    <property type="match status" value="2"/>
</dbReference>
<feature type="region of interest" description="Disordered" evidence="3">
    <location>
        <begin position="427"/>
        <end position="447"/>
    </location>
</feature>
<feature type="compositionally biased region" description="Low complexity" evidence="3">
    <location>
        <begin position="55"/>
        <end position="70"/>
    </location>
</feature>
<proteinExistence type="predicted"/>
<keyword evidence="2" id="KW-0677">Repeat</keyword>
<dbReference type="PROSITE" id="PS50010">
    <property type="entry name" value="DH_2"/>
    <property type="match status" value="1"/>
</dbReference>
<evidence type="ECO:0000313" key="6">
    <source>
        <dbReference type="Proteomes" id="UP000320333"/>
    </source>
</evidence>
<dbReference type="Pfam" id="PF00621">
    <property type="entry name" value="RhoGEF"/>
    <property type="match status" value="1"/>
</dbReference>
<feature type="region of interest" description="Disordered" evidence="3">
    <location>
        <begin position="853"/>
        <end position="914"/>
    </location>
</feature>
<accession>A0A507FNJ7</accession>
<dbReference type="OrthoDB" id="660555at2759"/>
<dbReference type="STRING" id="246404.A0A507FNJ7"/>
<keyword evidence="6" id="KW-1185">Reference proteome</keyword>
<comment type="caution">
    <text evidence="5">The sequence shown here is derived from an EMBL/GenBank/DDBJ whole genome shotgun (WGS) entry which is preliminary data.</text>
</comment>
<dbReference type="SMART" id="SM00325">
    <property type="entry name" value="RhoGEF"/>
    <property type="match status" value="1"/>
</dbReference>
<dbReference type="Gene3D" id="1.20.900.10">
    <property type="entry name" value="Dbl homology (DH) domain"/>
    <property type="match status" value="1"/>
</dbReference>
<feature type="compositionally biased region" description="Low complexity" evidence="3">
    <location>
        <begin position="870"/>
        <end position="879"/>
    </location>
</feature>
<evidence type="ECO:0000256" key="2">
    <source>
        <dbReference type="ARBA" id="ARBA00022737"/>
    </source>
</evidence>
<dbReference type="Gene3D" id="3.80.10.10">
    <property type="entry name" value="Ribonuclease Inhibitor"/>
    <property type="match status" value="1"/>
</dbReference>
<sequence length="1445" mass="156780">MQPAATDTTPSSESKRLAALVRGRSKSPPSRNPGPPPSGESPKQSMKNLIKLFDSSRAATSSSSTPSQPARSKHLDSSSQSVSAPPTDPLPASAPPVDLSDNSISQPSNQPSISVFMSNIKLPPFISSFILDRVIPATACVIILHIVSPRLSKAIWGLVFLILRSNKSQKVGQNSSDTHGNSTASPFSYLAVLVNPALVLLGAVVLLSKAPSARNVRRALSKEFTLRPAKIPVSQIPNSSNPKEAEEVGVKTEALSVSSNPAVSPIRSPVKVAAALVQSVVRDALADPVIKDALTAPAVMPKDLPHVPESPSIEMDSESPNSKSSWWFGTKGNHSRDTSMTRESTLFDPDAKSIQSFESNALPEQTAGPSATTTKIHHLPTSASATKLNPDIKSNIKAANTTSFADPNLAEDQLTIPERRDSRLEQLNQQASKSATTPIPPEKSPALHSQRMDIAEKPPSQKPIVGPHDGSSLFADDEMAKFFPSFPLPSRANQLQLNPSIPVPKPLLPPPKFDSADLFSQPFVRSLVYEKLELTALPPSIPLHSNLTRLHLADNMITELPDSTMSQLPNLQFLDISNNRISTLTKGLGSCSGLKELYARNCGIIMVEEGVLESFGELEILDLSGNNLSAFSPFAFAHSASHLQTLILSNNRLRSLPPSLGLHRGGELVHLLINGNNFEQSIRVFTDPIITSCQSIIRRIDRDLAKKMAVLSDDNTGGDTMFSHPGSATTPTGSKYDNSDRGSLYDNDSTHEAEFDYIPYRKPTNNFDGNSRIRRRSSMPDISSPIDARQNSMFNRSLIKSSDRQGDPADSASVATSYQASKNPSYVYIQRLLSHLRDVFDLSPVFHPIKNGSMDRSYSSLSRDSRSSSKQEVSSLSLDTASATEKKHGLGDDPDAPGLTDEEREKIRKRQSPSRRAHIAAEILSTERTYVNELKTLVNLYLDPFERGILTAQDMGAMFSNLKSILYFHRSHLLPNIEHALQHPNQPLGNVFSEAAPFLKMYSMYYNNFDTANEFVIHLEKLAASGTGTIQAPLRSTVLSSTSIHPGTSSTTTRRTLGKKFKNLVKIAKSSASHTQISLQSYLILPVQRLPRYKMLMDQLLEATPLTHPDRSDLEVAAVLVRDCVAECNDKKREMEEVERGWKAMGRIRAVKNRSAGIVARLQFPQQQQQPSRVSRYFVLESTLRVVKCVEMAPQLQDPHGGGPTDTQFAVLNVKWVAKHSVGTVTETRFSPDGLPANTSLTSVGVAGQPQIGAGLDALTVYGLQRTVGREFRFLLFSDVLCWCRSISAAGPVPAASVNSIGEAEFELIRAVEVGPSTRVEKMVVITSQEGFVGGAAGLPNQRFSERVQSEFGRAQRLDISGVGVKRGSGWGNFGSSNSAMTLMGPGTSGNSASLSMVGGTSFESESVLRVADSGCVLYLRGGSSEIDKWAEALKELGCEAESIE</sequence>
<organism evidence="5 6">
    <name type="scientific">Chytriomyces confervae</name>
    <dbReference type="NCBI Taxonomy" id="246404"/>
    <lineage>
        <taxon>Eukaryota</taxon>
        <taxon>Fungi</taxon>
        <taxon>Fungi incertae sedis</taxon>
        <taxon>Chytridiomycota</taxon>
        <taxon>Chytridiomycota incertae sedis</taxon>
        <taxon>Chytridiomycetes</taxon>
        <taxon>Chytridiales</taxon>
        <taxon>Chytriomycetaceae</taxon>
        <taxon>Chytriomyces</taxon>
    </lineage>
</organism>
<dbReference type="PROSITE" id="PS51450">
    <property type="entry name" value="LRR"/>
    <property type="match status" value="4"/>
</dbReference>
<reference evidence="5 6" key="1">
    <citation type="journal article" date="2019" name="Sci. Rep.">
        <title>Comparative genomics of chytrid fungi reveal insights into the obligate biotrophic and pathogenic lifestyle of Synchytrium endobioticum.</title>
        <authorList>
            <person name="van de Vossenberg B.T.L.H."/>
            <person name="Warris S."/>
            <person name="Nguyen H.D.T."/>
            <person name="van Gent-Pelzer M.P.E."/>
            <person name="Joly D.L."/>
            <person name="van de Geest H.C."/>
            <person name="Bonants P.J.M."/>
            <person name="Smith D.S."/>
            <person name="Levesque C.A."/>
            <person name="van der Lee T.A.J."/>
        </authorList>
    </citation>
    <scope>NUCLEOTIDE SEQUENCE [LARGE SCALE GENOMIC DNA]</scope>
    <source>
        <strain evidence="5 6">CBS 675.73</strain>
    </source>
</reference>
<feature type="region of interest" description="Disordered" evidence="3">
    <location>
        <begin position="363"/>
        <end position="387"/>
    </location>
</feature>